<feature type="domain" description="PAC" evidence="16">
    <location>
        <begin position="484"/>
        <end position="536"/>
    </location>
</feature>
<dbReference type="InterPro" id="IPR003661">
    <property type="entry name" value="HisK_dim/P_dom"/>
</dbReference>
<dbReference type="InterPro" id="IPR005467">
    <property type="entry name" value="His_kinase_dom"/>
</dbReference>
<keyword evidence="9" id="KW-0418">Kinase</keyword>
<dbReference type="InterPro" id="IPR035965">
    <property type="entry name" value="PAS-like_dom_sf"/>
</dbReference>
<keyword evidence="11 14" id="KW-1133">Transmembrane helix</keyword>
<dbReference type="Gene3D" id="1.10.287.130">
    <property type="match status" value="1"/>
</dbReference>
<dbReference type="SMART" id="SM00091">
    <property type="entry name" value="PAS"/>
    <property type="match status" value="1"/>
</dbReference>
<keyword evidence="12" id="KW-0902">Two-component regulatory system</keyword>
<dbReference type="PROSITE" id="PS50113">
    <property type="entry name" value="PAC"/>
    <property type="match status" value="1"/>
</dbReference>
<gene>
    <name evidence="17" type="ORF">ATI53_1001112</name>
</gene>
<evidence type="ECO:0000256" key="14">
    <source>
        <dbReference type="SAM" id="Phobius"/>
    </source>
</evidence>
<keyword evidence="4" id="KW-1003">Cell membrane</keyword>
<dbReference type="EMBL" id="QLMG01000001">
    <property type="protein sequence ID" value="RAK24005.1"/>
    <property type="molecule type" value="Genomic_DNA"/>
</dbReference>
<dbReference type="OrthoDB" id="9795133at2"/>
<feature type="transmembrane region" description="Helical" evidence="14">
    <location>
        <begin position="341"/>
        <end position="362"/>
    </location>
</feature>
<comment type="subcellular location">
    <subcellularLocation>
        <location evidence="2">Cell membrane</location>
        <topology evidence="2">Multi-pass membrane protein</topology>
    </subcellularLocation>
</comment>
<dbReference type="Pfam" id="PF13426">
    <property type="entry name" value="PAS_9"/>
    <property type="match status" value="1"/>
</dbReference>
<evidence type="ECO:0000256" key="10">
    <source>
        <dbReference type="ARBA" id="ARBA00022840"/>
    </source>
</evidence>
<dbReference type="GO" id="GO:0005886">
    <property type="term" value="C:plasma membrane"/>
    <property type="evidence" value="ECO:0007669"/>
    <property type="project" value="UniProtKB-SubCell"/>
</dbReference>
<dbReference type="GO" id="GO:0007234">
    <property type="term" value="P:osmosensory signaling via phosphorelay pathway"/>
    <property type="evidence" value="ECO:0007669"/>
    <property type="project" value="TreeGrafter"/>
</dbReference>
<sequence length="775" mass="84739">MRTSLGAMLAVGLAGLQFLAVLAVVFSSYVTSERALLDHARELLSDVGSNTIAHSRGFLGPARGAAELSARLAQDRVIASDVPELMEQLLYQQLQLAPQFAGVYYGSEDGEFVYVMRSDGPGPFRTKIIRRDGDSRSTELIWRNNDFDVVERRFDRADTYEPRDRPWYIRARRELTTIWTDPYIFFSSRQPGITLASPVLEGSDGVRGIVGVDIEISDISDFLANLRIGSTGHALIIHSNGDVIAHPDQDLFKTEGADGTLRFVDIEHIDDPIARAAFAQLMADGRIPVQTETLSQFNYGGETYVAVVMPPISDKLPWTIAAYAPESDFTAAIKQNRQTNIWIAALVAAITGLCGLALANFIHKPVRAFAVRSALVAQGELDPSEPLPATYQELENANRALMQQIAARRETELEYGRTFQLTSRGMAQIDATTGRFLRVNEKFCEITGYTAAELARMSFAELGDPKEPPVFLFDADQSGAPREVNQEMRCQRRDGEGIWVLVNAILIFNQEGKPMHVVLAMEDITQARHTEDQVAELSKDLSNLSRDNTMGQVAAGLAHELNQPLTAIAQNADSALFAVEQMPGADHGLRETLDEIAEQALRAGEIIKALRSFIRRDEGIQTDFDLSELVAQTSRLLSAESRAAGVEVVADLGDLPTVNANRLQIAQVLVNLMRNAIEAVAEGGGADRRVIVEARREGAQVCVAVSDTGPGVAQGVNLFTEFETTKAAGMGLGLSICRSICQANGGRLWHQRRTPNGAMFCFTLQASPAKPDHTV</sequence>
<dbReference type="RefSeq" id="WP_034453278.1">
    <property type="nucleotide sequence ID" value="NZ_LIGK01000002.1"/>
</dbReference>
<dbReference type="SUPFAM" id="SSF103190">
    <property type="entry name" value="Sensory domain-like"/>
    <property type="match status" value="1"/>
</dbReference>
<evidence type="ECO:0000256" key="9">
    <source>
        <dbReference type="ARBA" id="ARBA00022777"/>
    </source>
</evidence>
<dbReference type="CDD" id="cd00130">
    <property type="entry name" value="PAS"/>
    <property type="match status" value="1"/>
</dbReference>
<dbReference type="InterPro" id="IPR029151">
    <property type="entry name" value="Sensor-like_sf"/>
</dbReference>
<dbReference type="Gene3D" id="3.30.450.20">
    <property type="entry name" value="PAS domain"/>
    <property type="match status" value="3"/>
</dbReference>
<evidence type="ECO:0000256" key="8">
    <source>
        <dbReference type="ARBA" id="ARBA00022741"/>
    </source>
</evidence>
<dbReference type="InterPro" id="IPR000014">
    <property type="entry name" value="PAS"/>
</dbReference>
<dbReference type="SMART" id="SM00086">
    <property type="entry name" value="PAC"/>
    <property type="match status" value="1"/>
</dbReference>
<dbReference type="Proteomes" id="UP000249165">
    <property type="component" value="Unassembled WGS sequence"/>
</dbReference>
<dbReference type="Pfam" id="PF00512">
    <property type="entry name" value="HisKA"/>
    <property type="match status" value="1"/>
</dbReference>
<dbReference type="GO" id="GO:0000155">
    <property type="term" value="F:phosphorelay sensor kinase activity"/>
    <property type="evidence" value="ECO:0007669"/>
    <property type="project" value="InterPro"/>
</dbReference>
<evidence type="ECO:0000313" key="17">
    <source>
        <dbReference type="EMBL" id="RAK24005.1"/>
    </source>
</evidence>
<organism evidence="17 18">
    <name type="scientific">Salipiger aestuarii</name>
    <dbReference type="NCBI Taxonomy" id="568098"/>
    <lineage>
        <taxon>Bacteria</taxon>
        <taxon>Pseudomonadati</taxon>
        <taxon>Pseudomonadota</taxon>
        <taxon>Alphaproteobacteria</taxon>
        <taxon>Rhodobacterales</taxon>
        <taxon>Roseobacteraceae</taxon>
        <taxon>Salipiger</taxon>
    </lineage>
</organism>
<evidence type="ECO:0000256" key="7">
    <source>
        <dbReference type="ARBA" id="ARBA00022692"/>
    </source>
</evidence>
<evidence type="ECO:0000259" key="15">
    <source>
        <dbReference type="PROSITE" id="PS50109"/>
    </source>
</evidence>
<evidence type="ECO:0000256" key="3">
    <source>
        <dbReference type="ARBA" id="ARBA00012438"/>
    </source>
</evidence>
<dbReference type="SUPFAM" id="SSF55874">
    <property type="entry name" value="ATPase domain of HSP90 chaperone/DNA topoisomerase II/histidine kinase"/>
    <property type="match status" value="1"/>
</dbReference>
<evidence type="ECO:0000313" key="18">
    <source>
        <dbReference type="Proteomes" id="UP000249165"/>
    </source>
</evidence>
<dbReference type="CDD" id="cd12913">
    <property type="entry name" value="PDC1_MCP_like"/>
    <property type="match status" value="1"/>
</dbReference>
<keyword evidence="6" id="KW-0808">Transferase</keyword>
<dbReference type="Gene3D" id="3.30.565.10">
    <property type="entry name" value="Histidine kinase-like ATPase, C-terminal domain"/>
    <property type="match status" value="1"/>
</dbReference>
<keyword evidence="18" id="KW-1185">Reference proteome</keyword>
<keyword evidence="10" id="KW-0067">ATP-binding</keyword>
<dbReference type="PANTHER" id="PTHR42878:SF7">
    <property type="entry name" value="SENSOR HISTIDINE KINASE GLRK"/>
    <property type="match status" value="1"/>
</dbReference>
<evidence type="ECO:0000256" key="13">
    <source>
        <dbReference type="ARBA" id="ARBA00023136"/>
    </source>
</evidence>
<dbReference type="PRINTS" id="PR00344">
    <property type="entry name" value="BCTRLSENSOR"/>
</dbReference>
<dbReference type="InterPro" id="IPR036097">
    <property type="entry name" value="HisK_dim/P_sf"/>
</dbReference>
<evidence type="ECO:0000259" key="16">
    <source>
        <dbReference type="PROSITE" id="PS50113"/>
    </source>
</evidence>
<dbReference type="PROSITE" id="PS50109">
    <property type="entry name" value="HIS_KIN"/>
    <property type="match status" value="1"/>
</dbReference>
<evidence type="ECO:0000256" key="11">
    <source>
        <dbReference type="ARBA" id="ARBA00022989"/>
    </source>
</evidence>
<evidence type="ECO:0000256" key="6">
    <source>
        <dbReference type="ARBA" id="ARBA00022679"/>
    </source>
</evidence>
<keyword evidence="5" id="KW-0597">Phosphoprotein</keyword>
<keyword evidence="13 14" id="KW-0472">Membrane</keyword>
<dbReference type="AlphaFoldDB" id="A0A327YWC3"/>
<dbReference type="SUPFAM" id="SSF55785">
    <property type="entry name" value="PYP-like sensor domain (PAS domain)"/>
    <property type="match status" value="1"/>
</dbReference>
<keyword evidence="7 14" id="KW-0812">Transmembrane</keyword>
<dbReference type="InterPro" id="IPR003594">
    <property type="entry name" value="HATPase_dom"/>
</dbReference>
<dbReference type="InterPro" id="IPR050351">
    <property type="entry name" value="BphY/WalK/GraS-like"/>
</dbReference>
<dbReference type="InterPro" id="IPR033479">
    <property type="entry name" value="dCache_1"/>
</dbReference>
<comment type="caution">
    <text evidence="17">The sequence shown here is derived from an EMBL/GenBank/DDBJ whole genome shotgun (WGS) entry which is preliminary data.</text>
</comment>
<dbReference type="GO" id="GO:0005524">
    <property type="term" value="F:ATP binding"/>
    <property type="evidence" value="ECO:0007669"/>
    <property type="project" value="UniProtKB-KW"/>
</dbReference>
<feature type="domain" description="Histidine kinase" evidence="15">
    <location>
        <begin position="556"/>
        <end position="768"/>
    </location>
</feature>
<evidence type="ECO:0000256" key="2">
    <source>
        <dbReference type="ARBA" id="ARBA00004651"/>
    </source>
</evidence>
<evidence type="ECO:0000256" key="12">
    <source>
        <dbReference type="ARBA" id="ARBA00023012"/>
    </source>
</evidence>
<dbReference type="InterPro" id="IPR001610">
    <property type="entry name" value="PAC"/>
</dbReference>
<dbReference type="CDD" id="cd12912">
    <property type="entry name" value="PDC2_MCP_like"/>
    <property type="match status" value="1"/>
</dbReference>
<dbReference type="GO" id="GO:0000156">
    <property type="term" value="F:phosphorelay response regulator activity"/>
    <property type="evidence" value="ECO:0007669"/>
    <property type="project" value="TreeGrafter"/>
</dbReference>
<dbReference type="SMART" id="SM00388">
    <property type="entry name" value="HisKA"/>
    <property type="match status" value="1"/>
</dbReference>
<dbReference type="NCBIfam" id="TIGR00229">
    <property type="entry name" value="sensory_box"/>
    <property type="match status" value="1"/>
</dbReference>
<reference evidence="17 18" key="1">
    <citation type="submission" date="2018-06" db="EMBL/GenBank/DDBJ databases">
        <title>Genomic Encyclopedia of Archaeal and Bacterial Type Strains, Phase II (KMG-II): from individual species to whole genera.</title>
        <authorList>
            <person name="Goeker M."/>
        </authorList>
    </citation>
    <scope>NUCLEOTIDE SEQUENCE [LARGE SCALE GENOMIC DNA]</scope>
    <source>
        <strain evidence="17 18">DSM 22011</strain>
    </source>
</reference>
<dbReference type="Pfam" id="PF02743">
    <property type="entry name" value="dCache_1"/>
    <property type="match status" value="1"/>
</dbReference>
<dbReference type="PANTHER" id="PTHR42878">
    <property type="entry name" value="TWO-COMPONENT HISTIDINE KINASE"/>
    <property type="match status" value="1"/>
</dbReference>
<evidence type="ECO:0000256" key="1">
    <source>
        <dbReference type="ARBA" id="ARBA00000085"/>
    </source>
</evidence>
<comment type="catalytic activity">
    <reaction evidence="1">
        <text>ATP + protein L-histidine = ADP + protein N-phospho-L-histidine.</text>
        <dbReference type="EC" id="2.7.13.3"/>
    </reaction>
</comment>
<dbReference type="CDD" id="cd00082">
    <property type="entry name" value="HisKA"/>
    <property type="match status" value="1"/>
</dbReference>
<dbReference type="SMART" id="SM00387">
    <property type="entry name" value="HATPase_c"/>
    <property type="match status" value="1"/>
</dbReference>
<accession>A0A327YWC3</accession>
<dbReference type="InterPro" id="IPR004358">
    <property type="entry name" value="Sig_transdc_His_kin-like_C"/>
</dbReference>
<dbReference type="InterPro" id="IPR000700">
    <property type="entry name" value="PAS-assoc_C"/>
</dbReference>
<dbReference type="Pfam" id="PF02518">
    <property type="entry name" value="HATPase_c"/>
    <property type="match status" value="1"/>
</dbReference>
<name>A0A327YWC3_9RHOB</name>
<proteinExistence type="predicted"/>
<evidence type="ECO:0000256" key="5">
    <source>
        <dbReference type="ARBA" id="ARBA00022553"/>
    </source>
</evidence>
<dbReference type="EC" id="2.7.13.3" evidence="3"/>
<dbReference type="SUPFAM" id="SSF47384">
    <property type="entry name" value="Homodimeric domain of signal transducing histidine kinase"/>
    <property type="match status" value="1"/>
</dbReference>
<evidence type="ECO:0000256" key="4">
    <source>
        <dbReference type="ARBA" id="ARBA00022475"/>
    </source>
</evidence>
<dbReference type="GO" id="GO:0030295">
    <property type="term" value="F:protein kinase activator activity"/>
    <property type="evidence" value="ECO:0007669"/>
    <property type="project" value="TreeGrafter"/>
</dbReference>
<keyword evidence="8" id="KW-0547">Nucleotide-binding</keyword>
<protein>
    <recommendedName>
        <fullName evidence="3">histidine kinase</fullName>
        <ecNumber evidence="3">2.7.13.3</ecNumber>
    </recommendedName>
</protein>
<dbReference type="InterPro" id="IPR036890">
    <property type="entry name" value="HATPase_C_sf"/>
</dbReference>